<accession>A0ABR3J8D0</accession>
<evidence type="ECO:0008006" key="3">
    <source>
        <dbReference type="Google" id="ProtNLM"/>
    </source>
</evidence>
<dbReference type="Proteomes" id="UP001556367">
    <property type="component" value="Unassembled WGS sequence"/>
</dbReference>
<protein>
    <recommendedName>
        <fullName evidence="3">Plant basic secretory protein</fullName>
    </recommendedName>
</protein>
<sequence length="219" mass="24952">MAPPPIPPHKPPHWPLPKFSLRVDDLEHPGTALFFDNVKPLDAMRDAVISCFQHLYTPETVPTHVHSIQLVLRQMPGVAHACGSRTAKEIHFSLSHIVNSASRARDEILGVLTHETVHCFQYDGSGNCPGGMIEGVADWVRLRAQLGAPHWKRSAGEKWDNGYERTAFFLDWIEGRYGDGTIRELNERVRDDYNERIFKETTGRKVAKLWRLYCESLET</sequence>
<proteinExistence type="predicted"/>
<gene>
    <name evidence="1" type="ORF">HGRIS_008424</name>
</gene>
<reference evidence="2" key="1">
    <citation type="submission" date="2024-06" db="EMBL/GenBank/DDBJ databases">
        <title>Multi-omics analyses provide insights into the biosynthesis of the anticancer antibiotic pleurotin in Hohenbuehelia grisea.</title>
        <authorList>
            <person name="Weaver J.A."/>
            <person name="Alberti F."/>
        </authorList>
    </citation>
    <scope>NUCLEOTIDE SEQUENCE [LARGE SCALE GENOMIC DNA]</scope>
    <source>
        <strain evidence="2">T-177</strain>
    </source>
</reference>
<comment type="caution">
    <text evidence="1">The sequence shown here is derived from an EMBL/GenBank/DDBJ whole genome shotgun (WGS) entry which is preliminary data.</text>
</comment>
<dbReference type="Pfam" id="PF04450">
    <property type="entry name" value="BSP"/>
    <property type="match status" value="1"/>
</dbReference>
<dbReference type="EMBL" id="JASNQZ010000011">
    <property type="protein sequence ID" value="KAL0951752.1"/>
    <property type="molecule type" value="Genomic_DNA"/>
</dbReference>
<evidence type="ECO:0000313" key="1">
    <source>
        <dbReference type="EMBL" id="KAL0951752.1"/>
    </source>
</evidence>
<dbReference type="PANTHER" id="PTHR33321">
    <property type="match status" value="1"/>
</dbReference>
<organism evidence="1 2">
    <name type="scientific">Hohenbuehelia grisea</name>
    <dbReference type="NCBI Taxonomy" id="104357"/>
    <lineage>
        <taxon>Eukaryota</taxon>
        <taxon>Fungi</taxon>
        <taxon>Dikarya</taxon>
        <taxon>Basidiomycota</taxon>
        <taxon>Agaricomycotina</taxon>
        <taxon>Agaricomycetes</taxon>
        <taxon>Agaricomycetidae</taxon>
        <taxon>Agaricales</taxon>
        <taxon>Pleurotineae</taxon>
        <taxon>Pleurotaceae</taxon>
        <taxon>Hohenbuehelia</taxon>
    </lineage>
</organism>
<evidence type="ECO:0000313" key="2">
    <source>
        <dbReference type="Proteomes" id="UP001556367"/>
    </source>
</evidence>
<name>A0ABR3J8D0_9AGAR</name>
<dbReference type="PANTHER" id="PTHR33321:SF12">
    <property type="entry name" value="PLANT BASIC SECRETORY PROTEIN (BSP) FAMILY PROTEIN"/>
    <property type="match status" value="1"/>
</dbReference>
<dbReference type="InterPro" id="IPR007541">
    <property type="entry name" value="Uncharacterised_BSP"/>
</dbReference>
<keyword evidence="2" id="KW-1185">Reference proteome</keyword>